<sequence>CADRGATPTRDHVVAKASKVIDSFRLFAFTPTTPSNLKIPSQNRVHTHESQGFSGFDMQEKVMSKVEEEGFLGDFTSSSTTTSTSTPSCTKVKIKITKKQLEELLGKVEVKELSVQQILSQLINGSSDHGSYEPHHQPWRPNLQSIPE</sequence>
<evidence type="ECO:0000256" key="1">
    <source>
        <dbReference type="SAM" id="MobiDB-lite"/>
    </source>
</evidence>
<evidence type="ECO:0000313" key="2">
    <source>
        <dbReference type="EMBL" id="CAK7338493.1"/>
    </source>
</evidence>
<organism evidence="2 3">
    <name type="scientific">Dovyalis caffra</name>
    <dbReference type="NCBI Taxonomy" id="77055"/>
    <lineage>
        <taxon>Eukaryota</taxon>
        <taxon>Viridiplantae</taxon>
        <taxon>Streptophyta</taxon>
        <taxon>Embryophyta</taxon>
        <taxon>Tracheophyta</taxon>
        <taxon>Spermatophyta</taxon>
        <taxon>Magnoliopsida</taxon>
        <taxon>eudicotyledons</taxon>
        <taxon>Gunneridae</taxon>
        <taxon>Pentapetalae</taxon>
        <taxon>rosids</taxon>
        <taxon>fabids</taxon>
        <taxon>Malpighiales</taxon>
        <taxon>Salicaceae</taxon>
        <taxon>Flacourtieae</taxon>
        <taxon>Dovyalis</taxon>
    </lineage>
</organism>
<feature type="non-terminal residue" evidence="2">
    <location>
        <position position="1"/>
    </location>
</feature>
<comment type="caution">
    <text evidence="2">The sequence shown here is derived from an EMBL/GenBank/DDBJ whole genome shotgun (WGS) entry which is preliminary data.</text>
</comment>
<accession>A0AAV1RR22</accession>
<feature type="region of interest" description="Disordered" evidence="1">
    <location>
        <begin position="125"/>
        <end position="148"/>
    </location>
</feature>
<keyword evidence="3" id="KW-1185">Reference proteome</keyword>
<gene>
    <name evidence="2" type="ORF">DCAF_LOCUS13541</name>
</gene>
<dbReference type="EMBL" id="CAWUPB010001116">
    <property type="protein sequence ID" value="CAK7338493.1"/>
    <property type="molecule type" value="Genomic_DNA"/>
</dbReference>
<dbReference type="AlphaFoldDB" id="A0AAV1RR22"/>
<dbReference type="Proteomes" id="UP001314170">
    <property type="component" value="Unassembled WGS sequence"/>
</dbReference>
<reference evidence="2 3" key="1">
    <citation type="submission" date="2024-01" db="EMBL/GenBank/DDBJ databases">
        <authorList>
            <person name="Waweru B."/>
        </authorList>
    </citation>
    <scope>NUCLEOTIDE SEQUENCE [LARGE SCALE GENOMIC DNA]</scope>
</reference>
<dbReference type="PANTHER" id="PTHR33647">
    <property type="entry name" value="OS01G0793900 PROTEIN"/>
    <property type="match status" value="1"/>
</dbReference>
<protein>
    <submittedName>
        <fullName evidence="2">Uncharacterized protein</fullName>
    </submittedName>
</protein>
<name>A0AAV1RR22_9ROSI</name>
<evidence type="ECO:0000313" key="3">
    <source>
        <dbReference type="Proteomes" id="UP001314170"/>
    </source>
</evidence>
<dbReference type="PANTHER" id="PTHR33647:SF5">
    <property type="entry name" value="OS01G0793900 PROTEIN"/>
    <property type="match status" value="1"/>
</dbReference>
<proteinExistence type="predicted"/>